<feature type="transmembrane region" description="Helical" evidence="9">
    <location>
        <begin position="366"/>
        <end position="387"/>
    </location>
</feature>
<dbReference type="InterPro" id="IPR038377">
    <property type="entry name" value="Na/Glc_symporter_sf"/>
</dbReference>
<evidence type="ECO:0000256" key="5">
    <source>
        <dbReference type="ARBA" id="ARBA00022692"/>
    </source>
</evidence>
<name>A0A6N7ISI4_9FIRM</name>
<feature type="transmembrane region" description="Helical" evidence="9">
    <location>
        <begin position="276"/>
        <end position="300"/>
    </location>
</feature>
<evidence type="ECO:0000256" key="8">
    <source>
        <dbReference type="RuleBase" id="RU362091"/>
    </source>
</evidence>
<dbReference type="GO" id="GO:0015233">
    <property type="term" value="F:pantothenate transmembrane transporter activity"/>
    <property type="evidence" value="ECO:0007669"/>
    <property type="project" value="InterPro"/>
</dbReference>
<evidence type="ECO:0000256" key="1">
    <source>
        <dbReference type="ARBA" id="ARBA00004141"/>
    </source>
</evidence>
<dbReference type="NCBIfam" id="TIGR02119">
    <property type="entry name" value="panF"/>
    <property type="match status" value="1"/>
</dbReference>
<dbReference type="PANTHER" id="PTHR48086:SF4">
    <property type="entry name" value="SODIUM_PANTOTHENATE SYMPORTER"/>
    <property type="match status" value="1"/>
</dbReference>
<accession>A0A6N7ISI4</accession>
<dbReference type="PROSITE" id="PS00457">
    <property type="entry name" value="NA_SOLUT_SYMP_2"/>
    <property type="match status" value="1"/>
</dbReference>
<dbReference type="GO" id="GO:0005886">
    <property type="term" value="C:plasma membrane"/>
    <property type="evidence" value="ECO:0007669"/>
    <property type="project" value="TreeGrafter"/>
</dbReference>
<feature type="transmembrane region" description="Helical" evidence="9">
    <location>
        <begin position="425"/>
        <end position="445"/>
    </location>
</feature>
<evidence type="ECO:0000256" key="7">
    <source>
        <dbReference type="ARBA" id="ARBA00023136"/>
    </source>
</evidence>
<comment type="caution">
    <text evidence="10">The sequence shown here is derived from an EMBL/GenBank/DDBJ whole genome shotgun (WGS) entry which is preliminary data.</text>
</comment>
<dbReference type="PROSITE" id="PS00456">
    <property type="entry name" value="NA_SOLUT_SYMP_1"/>
    <property type="match status" value="1"/>
</dbReference>
<evidence type="ECO:0000256" key="4">
    <source>
        <dbReference type="ARBA" id="ARBA00022475"/>
    </source>
</evidence>
<dbReference type="AlphaFoldDB" id="A0A6N7ISI4"/>
<dbReference type="InterPro" id="IPR050277">
    <property type="entry name" value="Sodium:Solute_Symporter"/>
</dbReference>
<comment type="similarity">
    <text evidence="2 8">Belongs to the sodium:solute symporter (SSF) (TC 2.A.21) family.</text>
</comment>
<gene>
    <name evidence="10" type="primary">panF</name>
    <name evidence="10" type="ORF">GFC01_09615</name>
</gene>
<dbReference type="NCBIfam" id="TIGR00813">
    <property type="entry name" value="sss"/>
    <property type="match status" value="1"/>
</dbReference>
<dbReference type="InterPro" id="IPR018212">
    <property type="entry name" value="Na/solute_symporter_CS"/>
</dbReference>
<evidence type="ECO:0000256" key="6">
    <source>
        <dbReference type="ARBA" id="ARBA00022989"/>
    </source>
</evidence>
<feature type="transmembrane region" description="Helical" evidence="9">
    <location>
        <begin position="320"/>
        <end position="345"/>
    </location>
</feature>
<feature type="transmembrane region" description="Helical" evidence="9">
    <location>
        <begin position="235"/>
        <end position="255"/>
    </location>
</feature>
<keyword evidence="3" id="KW-0813">Transport</keyword>
<dbReference type="PANTHER" id="PTHR48086">
    <property type="entry name" value="SODIUM/PROLINE SYMPORTER-RELATED"/>
    <property type="match status" value="1"/>
</dbReference>
<feature type="transmembrane region" description="Helical" evidence="9">
    <location>
        <begin position="158"/>
        <end position="180"/>
    </location>
</feature>
<dbReference type="Pfam" id="PF00474">
    <property type="entry name" value="SSF"/>
    <property type="match status" value="1"/>
</dbReference>
<comment type="subcellular location">
    <subcellularLocation>
        <location evidence="1">Membrane</location>
        <topology evidence="1">Multi-pass membrane protein</topology>
    </subcellularLocation>
</comment>
<dbReference type="EMBL" id="WHYR01000023">
    <property type="protein sequence ID" value="MQL52513.1"/>
    <property type="molecule type" value="Genomic_DNA"/>
</dbReference>
<dbReference type="InterPro" id="IPR011849">
    <property type="entry name" value="Na/pantothenate_symporter"/>
</dbReference>
<protein>
    <submittedName>
        <fullName evidence="10">Sodium/panthothenate symporter</fullName>
    </submittedName>
</protein>
<keyword evidence="11" id="KW-1185">Reference proteome</keyword>
<feature type="transmembrane region" description="Helical" evidence="9">
    <location>
        <begin position="45"/>
        <end position="66"/>
    </location>
</feature>
<feature type="transmembrane region" description="Helical" evidence="9">
    <location>
        <begin position="125"/>
        <end position="146"/>
    </location>
</feature>
<dbReference type="CDD" id="cd10327">
    <property type="entry name" value="SLC5sbd_PanF"/>
    <property type="match status" value="1"/>
</dbReference>
<evidence type="ECO:0000256" key="2">
    <source>
        <dbReference type="ARBA" id="ARBA00006434"/>
    </source>
</evidence>
<proteinExistence type="inferred from homology"/>
<feature type="transmembrane region" description="Helical" evidence="9">
    <location>
        <begin position="451"/>
        <end position="471"/>
    </location>
</feature>
<dbReference type="Proteomes" id="UP000441717">
    <property type="component" value="Unassembled WGS sequence"/>
</dbReference>
<evidence type="ECO:0000313" key="10">
    <source>
        <dbReference type="EMBL" id="MQL52513.1"/>
    </source>
</evidence>
<feature type="transmembrane region" description="Helical" evidence="9">
    <location>
        <begin position="192"/>
        <end position="215"/>
    </location>
</feature>
<feature type="transmembrane region" description="Helical" evidence="9">
    <location>
        <begin position="393"/>
        <end position="418"/>
    </location>
</feature>
<evidence type="ECO:0000256" key="9">
    <source>
        <dbReference type="SAM" id="Phobius"/>
    </source>
</evidence>
<dbReference type="InterPro" id="IPR001734">
    <property type="entry name" value="Na/solute_symporter"/>
</dbReference>
<evidence type="ECO:0000313" key="11">
    <source>
        <dbReference type="Proteomes" id="UP000441717"/>
    </source>
</evidence>
<dbReference type="RefSeq" id="WP_341473879.1">
    <property type="nucleotide sequence ID" value="NZ_WHYR01000023.1"/>
</dbReference>
<feature type="transmembrane region" description="Helical" evidence="9">
    <location>
        <begin position="72"/>
        <end position="96"/>
    </location>
</feature>
<organism evidence="10 11">
    <name type="scientific">Desulfofundulus thermobenzoicus</name>
    <dbReference type="NCBI Taxonomy" id="29376"/>
    <lineage>
        <taxon>Bacteria</taxon>
        <taxon>Bacillati</taxon>
        <taxon>Bacillota</taxon>
        <taxon>Clostridia</taxon>
        <taxon>Eubacteriales</taxon>
        <taxon>Peptococcaceae</taxon>
        <taxon>Desulfofundulus</taxon>
    </lineage>
</organism>
<keyword evidence="6 9" id="KW-1133">Transmembrane helix</keyword>
<evidence type="ECO:0000256" key="3">
    <source>
        <dbReference type="ARBA" id="ARBA00022448"/>
    </source>
</evidence>
<dbReference type="Gene3D" id="1.20.1730.10">
    <property type="entry name" value="Sodium/glucose cotransporter"/>
    <property type="match status" value="1"/>
</dbReference>
<feature type="transmembrane region" description="Helical" evidence="9">
    <location>
        <begin position="6"/>
        <end position="24"/>
    </location>
</feature>
<sequence>MQWQIIAVLLLYLAAMFFIGVWGARLTTRARGRFLEEYFLGGRGMGGFVLAMTLTTTYISAGSFIAGPGAAYSMGLGWVLLAMTQLSVGYLVLAILGKRFAIVARKIKAVTVVDFLKERYGIKTLVLLSSLGILAFFVAAITVQFIGGARLFQSVTGYPYETALFIFAGVVVLYVTVGGFRAVVFTDTVQGVIMFAGTALLLLAVFTYGGGVSSVMHKLATINPELITPFGPGNFLAVPWIMSFWVLVGFGVIGLPQVAVRGMAYKDTRAMHQAMVIGTIFTGFLMLGMHLAGAVGPAVYPGIKVADTVIPELTKLTMSPWLAGVFLSAPLAAIMSTVSSQLLVLSSTICKDLYLNYLNPRAEERMLTRLGLIITGVTGVLVLALSYHPPRLLVWLNLFALAGLETTFLWPTLLGLYWRRANAPGAIASIIVGTGTYIVFNTYWVRPFGTHTIILPLALSLAVFVAVSHFTPPPAAETIRRFWGR</sequence>
<dbReference type="PROSITE" id="PS50283">
    <property type="entry name" value="NA_SOLUT_SYMP_3"/>
    <property type="match status" value="1"/>
</dbReference>
<dbReference type="GO" id="GO:0015081">
    <property type="term" value="F:sodium ion transmembrane transporter activity"/>
    <property type="evidence" value="ECO:0007669"/>
    <property type="project" value="InterPro"/>
</dbReference>
<dbReference type="GO" id="GO:0036376">
    <property type="term" value="P:sodium ion export across plasma membrane"/>
    <property type="evidence" value="ECO:0007669"/>
    <property type="project" value="InterPro"/>
</dbReference>
<reference evidence="10 11" key="1">
    <citation type="submission" date="2019-10" db="EMBL/GenBank/DDBJ databases">
        <title>Comparative genomics of sulfur disproportionating microorganisms.</title>
        <authorList>
            <person name="Ward L.M."/>
            <person name="Bertran E."/>
            <person name="Johnston D."/>
        </authorList>
    </citation>
    <scope>NUCLEOTIDE SEQUENCE [LARGE SCALE GENOMIC DNA]</scope>
    <source>
        <strain evidence="10 11">DSM 14055</strain>
    </source>
</reference>
<keyword evidence="5 9" id="KW-0812">Transmembrane</keyword>
<keyword evidence="4" id="KW-1003">Cell membrane</keyword>
<keyword evidence="7 9" id="KW-0472">Membrane</keyword>